<keyword evidence="10" id="KW-1185">Reference proteome</keyword>
<evidence type="ECO:0000256" key="3">
    <source>
        <dbReference type="ARBA" id="ARBA00022692"/>
    </source>
</evidence>
<dbReference type="InterPro" id="IPR050250">
    <property type="entry name" value="Macrolide_Exporter_MacB"/>
</dbReference>
<evidence type="ECO:0000259" key="8">
    <source>
        <dbReference type="Pfam" id="PF12704"/>
    </source>
</evidence>
<gene>
    <name evidence="9" type="ORF">ABDJ40_21755</name>
</gene>
<dbReference type="InterPro" id="IPR025857">
    <property type="entry name" value="MacB_PCD"/>
</dbReference>
<evidence type="ECO:0000256" key="5">
    <source>
        <dbReference type="ARBA" id="ARBA00023136"/>
    </source>
</evidence>
<keyword evidence="3 6" id="KW-0812">Transmembrane</keyword>
<dbReference type="Pfam" id="PF12704">
    <property type="entry name" value="MacB_PCD"/>
    <property type="match status" value="1"/>
</dbReference>
<comment type="subcellular location">
    <subcellularLocation>
        <location evidence="1">Cell membrane</location>
        <topology evidence="1">Multi-pass membrane protein</topology>
    </subcellularLocation>
</comment>
<protein>
    <submittedName>
        <fullName evidence="9">FtsX-like permease family protein</fullName>
    </submittedName>
</protein>
<proteinExistence type="predicted"/>
<dbReference type="Pfam" id="PF02687">
    <property type="entry name" value="FtsX"/>
    <property type="match status" value="2"/>
</dbReference>
<feature type="domain" description="ABC3 transporter permease C-terminal" evidence="7">
    <location>
        <begin position="296"/>
        <end position="404"/>
    </location>
</feature>
<dbReference type="RefSeq" id="WP_347612827.1">
    <property type="nucleotide sequence ID" value="NZ_JBDPZC010000013.1"/>
</dbReference>
<evidence type="ECO:0000256" key="1">
    <source>
        <dbReference type="ARBA" id="ARBA00004651"/>
    </source>
</evidence>
<comment type="caution">
    <text evidence="9">The sequence shown here is derived from an EMBL/GenBank/DDBJ whole genome shotgun (WGS) entry which is preliminary data.</text>
</comment>
<dbReference type="InterPro" id="IPR003838">
    <property type="entry name" value="ABC3_permease_C"/>
</dbReference>
<dbReference type="PANTHER" id="PTHR30572:SF18">
    <property type="entry name" value="ABC-TYPE MACROLIDE FAMILY EXPORT SYSTEM PERMEASE COMPONENT 2"/>
    <property type="match status" value="1"/>
</dbReference>
<evidence type="ECO:0000256" key="2">
    <source>
        <dbReference type="ARBA" id="ARBA00022475"/>
    </source>
</evidence>
<feature type="transmembrane region" description="Helical" evidence="6">
    <location>
        <begin position="683"/>
        <end position="702"/>
    </location>
</feature>
<evidence type="ECO:0000313" key="10">
    <source>
        <dbReference type="Proteomes" id="UP001462640"/>
    </source>
</evidence>
<dbReference type="EMBL" id="JBDPZC010000013">
    <property type="protein sequence ID" value="MEO3715405.1"/>
    <property type="molecule type" value="Genomic_DNA"/>
</dbReference>
<reference evidence="9 10" key="1">
    <citation type="submission" date="2024-05" db="EMBL/GenBank/DDBJ databases">
        <title>Roseateles sp. 2.12 16S ribosomal RNA gene Genome sequencing and assembly.</title>
        <authorList>
            <person name="Woo H."/>
        </authorList>
    </citation>
    <scope>NUCLEOTIDE SEQUENCE [LARGE SCALE GENOMIC DNA]</scope>
    <source>
        <strain evidence="9 10">2.12</strain>
    </source>
</reference>
<feature type="transmembrane region" description="Helical" evidence="6">
    <location>
        <begin position="769"/>
        <end position="788"/>
    </location>
</feature>
<feature type="domain" description="ABC3 transporter permease C-terminal" evidence="7">
    <location>
        <begin position="688"/>
        <end position="795"/>
    </location>
</feature>
<organism evidence="9 10">
    <name type="scientific">Roseateles flavus</name>
    <dbReference type="NCBI Taxonomy" id="3149041"/>
    <lineage>
        <taxon>Bacteria</taxon>
        <taxon>Pseudomonadati</taxon>
        <taxon>Pseudomonadota</taxon>
        <taxon>Betaproteobacteria</taxon>
        <taxon>Burkholderiales</taxon>
        <taxon>Sphaerotilaceae</taxon>
        <taxon>Roseateles</taxon>
    </lineage>
</organism>
<feature type="transmembrane region" description="Helical" evidence="6">
    <location>
        <begin position="382"/>
        <end position="406"/>
    </location>
</feature>
<evidence type="ECO:0000256" key="6">
    <source>
        <dbReference type="SAM" id="Phobius"/>
    </source>
</evidence>
<feature type="transmembrane region" description="Helical" evidence="6">
    <location>
        <begin position="736"/>
        <end position="757"/>
    </location>
</feature>
<feature type="transmembrane region" description="Helical" evidence="6">
    <location>
        <begin position="289"/>
        <end position="313"/>
    </location>
</feature>
<accession>A0ABV0GJY4</accession>
<sequence>MSFLDLRVARRQMAAAPLHTLASLGGLALALAACLLLATLIAERLLPDPLLQDPDRIVLIDFKGNMPGRQEDWFLRTPFALRDALQQAHAPLTDLGRYTEARRTLRLNDRGPLDEGHEARVAAMDPALARLFALRSVQGDALAALSRPDRIVVTEAFARRSFGRAEVLDQPVSLGRHTLTIGAVVASPSPRHPVQAELMVNFDSPAAGLSQELKTAWFFMNGQVWGRLAPGASAAQLGALAQSLLDRSPVIAQLPPDWVAGGRKAAFMRALPLSERAFEGRVGQTQRQVLTALMGAAVLLCVLALVNAINLGGVRMLQRQREIAIRKSLGASPASLLGLSLAEAGLQSLLAGGLGLLLAWLLAPWMADALELPVPEIASWPGLLLCGGLVGLSTLAIAAYPAWLSWRLRSAEALQGRLAGEGRSGPWLRRLFGGMQFGSALLVLALSLTVWGQNHHVLGRELGYQPEGLLALTLPAGTTRTQLQALRQSLTQLPGVQGTAWTEWILGSGREVQEALLERPPQQAAVRVQPVDADFFELYQVRPLAGRLEPASTAEQRLVIDSLAAQALGWAAPQDAIGQRVQEQARGLDQLPQHSRVVAVVPHLALENTREARLPQAFRLQAPPEQAGEREAGVLSIRTGAPLDEASLKAVWTRHFPQRPLQLERLADTLMEPYTQDLRLGRLVALCAVLALAIAGFGIYALSAHLVQRHAREIVLRKLHGAGPWQALGRLGREMALLLLAGSTLGVPLSWMLGQLYLGGFADRAALGAWPQALALAGLLAVAALACLRHARQAMALKPIAALRG</sequence>
<keyword evidence="4 6" id="KW-1133">Transmembrane helix</keyword>
<evidence type="ECO:0000259" key="7">
    <source>
        <dbReference type="Pfam" id="PF02687"/>
    </source>
</evidence>
<dbReference type="Proteomes" id="UP001462640">
    <property type="component" value="Unassembled WGS sequence"/>
</dbReference>
<name>A0ABV0GJY4_9BURK</name>
<feature type="transmembrane region" description="Helical" evidence="6">
    <location>
        <begin position="427"/>
        <end position="451"/>
    </location>
</feature>
<feature type="domain" description="MacB-like periplasmic core" evidence="8">
    <location>
        <begin position="20"/>
        <end position="240"/>
    </location>
</feature>
<evidence type="ECO:0000256" key="4">
    <source>
        <dbReference type="ARBA" id="ARBA00022989"/>
    </source>
</evidence>
<keyword evidence="5 6" id="KW-0472">Membrane</keyword>
<dbReference type="PROSITE" id="PS51257">
    <property type="entry name" value="PROKAR_LIPOPROTEIN"/>
    <property type="match status" value="1"/>
</dbReference>
<keyword evidence="2" id="KW-1003">Cell membrane</keyword>
<feature type="transmembrane region" description="Helical" evidence="6">
    <location>
        <begin position="334"/>
        <end position="362"/>
    </location>
</feature>
<evidence type="ECO:0000313" key="9">
    <source>
        <dbReference type="EMBL" id="MEO3715405.1"/>
    </source>
</evidence>
<dbReference type="PANTHER" id="PTHR30572">
    <property type="entry name" value="MEMBRANE COMPONENT OF TRANSPORTER-RELATED"/>
    <property type="match status" value="1"/>
</dbReference>